<keyword evidence="7" id="KW-1185">Reference proteome</keyword>
<dbReference type="AlphaFoldDB" id="A0A916T4T1"/>
<dbReference type="PANTHER" id="PTHR30126:SF91">
    <property type="entry name" value="LYSR FAMILY TRANSCRIPTIONAL REGULATOR"/>
    <property type="match status" value="1"/>
</dbReference>
<evidence type="ECO:0000256" key="4">
    <source>
        <dbReference type="ARBA" id="ARBA00023163"/>
    </source>
</evidence>
<proteinExistence type="inferred from homology"/>
<name>A0A916T4T1_9MICO</name>
<comment type="caution">
    <text evidence="6">The sequence shown here is derived from an EMBL/GenBank/DDBJ whole genome shotgun (WGS) entry which is preliminary data.</text>
</comment>
<dbReference type="InterPro" id="IPR000847">
    <property type="entry name" value="LysR_HTH_N"/>
</dbReference>
<dbReference type="SUPFAM" id="SSF46785">
    <property type="entry name" value="Winged helix' DNA-binding domain"/>
    <property type="match status" value="1"/>
</dbReference>
<keyword evidence="3" id="KW-0238">DNA-binding</keyword>
<evidence type="ECO:0000259" key="5">
    <source>
        <dbReference type="PROSITE" id="PS50931"/>
    </source>
</evidence>
<sequence length="305" mass="32925">MLRPEHLLTLREVLRFGSFAQAANRLGYTSSAVSQQMSALEREMGVELFHRSARSIVPTEAAHMLARHSNVVLTEIDRLVAAADQVRNQSAEVTRFGCFPSFATWGLPPLLNRLEPAARDGLRLVIGEPSALLGQLGAKGDLDVVVVYQVGQSGLSWPSSLRRHWLAEDPFVVAYPADWPAPVAPYAIEQFLDLPWILNVPGTGDAAMTDAVFARMGMRPQVAAYCDDLTATLTMVASGLGAAPVPRLGVSAALPDGVLTLRAPWLNLSRSIFALVPADRDTAAVTELLRAMESAIRETPVRHGG</sequence>
<evidence type="ECO:0000256" key="1">
    <source>
        <dbReference type="ARBA" id="ARBA00009437"/>
    </source>
</evidence>
<dbReference type="InterPro" id="IPR036390">
    <property type="entry name" value="WH_DNA-bd_sf"/>
</dbReference>
<accession>A0A916T4T1</accession>
<dbReference type="Gene3D" id="3.40.190.10">
    <property type="entry name" value="Periplasmic binding protein-like II"/>
    <property type="match status" value="2"/>
</dbReference>
<dbReference type="Pfam" id="PF00126">
    <property type="entry name" value="HTH_1"/>
    <property type="match status" value="1"/>
</dbReference>
<organism evidence="6 7">
    <name type="scientific">Flexivirga endophytica</name>
    <dbReference type="NCBI Taxonomy" id="1849103"/>
    <lineage>
        <taxon>Bacteria</taxon>
        <taxon>Bacillati</taxon>
        <taxon>Actinomycetota</taxon>
        <taxon>Actinomycetes</taxon>
        <taxon>Micrococcales</taxon>
        <taxon>Dermacoccaceae</taxon>
        <taxon>Flexivirga</taxon>
    </lineage>
</organism>
<dbReference type="PROSITE" id="PS50931">
    <property type="entry name" value="HTH_LYSR"/>
    <property type="match status" value="1"/>
</dbReference>
<dbReference type="Gene3D" id="1.10.10.10">
    <property type="entry name" value="Winged helix-like DNA-binding domain superfamily/Winged helix DNA-binding domain"/>
    <property type="match status" value="1"/>
</dbReference>
<comment type="similarity">
    <text evidence="1">Belongs to the LysR transcriptional regulatory family.</text>
</comment>
<evidence type="ECO:0000256" key="3">
    <source>
        <dbReference type="ARBA" id="ARBA00023125"/>
    </source>
</evidence>
<dbReference type="EMBL" id="BMHI01000003">
    <property type="protein sequence ID" value="GGB28304.1"/>
    <property type="molecule type" value="Genomic_DNA"/>
</dbReference>
<dbReference type="InterPro" id="IPR036388">
    <property type="entry name" value="WH-like_DNA-bd_sf"/>
</dbReference>
<dbReference type="PANTHER" id="PTHR30126">
    <property type="entry name" value="HTH-TYPE TRANSCRIPTIONAL REGULATOR"/>
    <property type="match status" value="1"/>
</dbReference>
<dbReference type="Proteomes" id="UP000636793">
    <property type="component" value="Unassembled WGS sequence"/>
</dbReference>
<dbReference type="GO" id="GO:0000976">
    <property type="term" value="F:transcription cis-regulatory region binding"/>
    <property type="evidence" value="ECO:0007669"/>
    <property type="project" value="TreeGrafter"/>
</dbReference>
<evidence type="ECO:0000313" key="7">
    <source>
        <dbReference type="Proteomes" id="UP000636793"/>
    </source>
</evidence>
<dbReference type="Pfam" id="PF03466">
    <property type="entry name" value="LysR_substrate"/>
    <property type="match status" value="1"/>
</dbReference>
<evidence type="ECO:0000313" key="6">
    <source>
        <dbReference type="EMBL" id="GGB28304.1"/>
    </source>
</evidence>
<evidence type="ECO:0000256" key="2">
    <source>
        <dbReference type="ARBA" id="ARBA00023015"/>
    </source>
</evidence>
<dbReference type="RefSeq" id="WP_188836706.1">
    <property type="nucleotide sequence ID" value="NZ_BMHI01000003.1"/>
</dbReference>
<reference evidence="6" key="2">
    <citation type="submission" date="2020-09" db="EMBL/GenBank/DDBJ databases">
        <authorList>
            <person name="Sun Q."/>
            <person name="Zhou Y."/>
        </authorList>
    </citation>
    <scope>NUCLEOTIDE SEQUENCE</scope>
    <source>
        <strain evidence="6">CGMCC 1.15085</strain>
    </source>
</reference>
<keyword evidence="4" id="KW-0804">Transcription</keyword>
<dbReference type="SUPFAM" id="SSF53850">
    <property type="entry name" value="Periplasmic binding protein-like II"/>
    <property type="match status" value="1"/>
</dbReference>
<dbReference type="InterPro" id="IPR005119">
    <property type="entry name" value="LysR_subst-bd"/>
</dbReference>
<feature type="domain" description="HTH lysR-type" evidence="5">
    <location>
        <begin position="2"/>
        <end position="59"/>
    </location>
</feature>
<protein>
    <submittedName>
        <fullName evidence="6">LysR family transcriptional regulator</fullName>
    </submittedName>
</protein>
<dbReference type="PRINTS" id="PR00039">
    <property type="entry name" value="HTHLYSR"/>
</dbReference>
<gene>
    <name evidence="6" type="ORF">GCM10011492_18140</name>
</gene>
<keyword evidence="2" id="KW-0805">Transcription regulation</keyword>
<dbReference type="GO" id="GO:0003700">
    <property type="term" value="F:DNA-binding transcription factor activity"/>
    <property type="evidence" value="ECO:0007669"/>
    <property type="project" value="InterPro"/>
</dbReference>
<reference evidence="6" key="1">
    <citation type="journal article" date="2014" name="Int. J. Syst. Evol. Microbiol.">
        <title>Complete genome sequence of Corynebacterium casei LMG S-19264T (=DSM 44701T), isolated from a smear-ripened cheese.</title>
        <authorList>
            <consortium name="US DOE Joint Genome Institute (JGI-PGF)"/>
            <person name="Walter F."/>
            <person name="Albersmeier A."/>
            <person name="Kalinowski J."/>
            <person name="Ruckert C."/>
        </authorList>
    </citation>
    <scope>NUCLEOTIDE SEQUENCE</scope>
    <source>
        <strain evidence="6">CGMCC 1.15085</strain>
    </source>
</reference>